<accession>A0ABR1TL82</accession>
<sequence>MAAPPRGLPTSGPGKIPNGYTPDQGERLTQSSRHPSRIELCYALEFMAELIQAKGISYAVMGGLALNLRGSRRETHDVDIVVACNMLTLRQACIGVERIKVPIGPTSGVMRVFLEVGQKWIQVDLILAGSLGAPYNLSTTTESVTLPKSAGAKLCTAINIRCQFQSKLGSLLARNSTADYLDLEFMCNQFSPQIAIFRDQLSLPQRENFVIHCAANIEEPDKAARIEKMKRLLGVS</sequence>
<reference evidence="2 3" key="1">
    <citation type="submission" date="2023-01" db="EMBL/GenBank/DDBJ databases">
        <title>Analysis of 21 Apiospora genomes using comparative genomics revels a genus with tremendous synthesis potential of carbohydrate active enzymes and secondary metabolites.</title>
        <authorList>
            <person name="Sorensen T."/>
        </authorList>
    </citation>
    <scope>NUCLEOTIDE SEQUENCE [LARGE SCALE GENOMIC DNA]</scope>
    <source>
        <strain evidence="2 3">CBS 83171</strain>
    </source>
</reference>
<dbReference type="Proteomes" id="UP001446871">
    <property type="component" value="Unassembled WGS sequence"/>
</dbReference>
<evidence type="ECO:0000313" key="2">
    <source>
        <dbReference type="EMBL" id="KAK8047378.1"/>
    </source>
</evidence>
<dbReference type="InterPro" id="IPR043519">
    <property type="entry name" value="NT_sf"/>
</dbReference>
<proteinExistence type="predicted"/>
<evidence type="ECO:0000313" key="3">
    <source>
        <dbReference type="Proteomes" id="UP001446871"/>
    </source>
</evidence>
<protein>
    <submittedName>
        <fullName evidence="2">Uncharacterized protein</fullName>
    </submittedName>
</protein>
<dbReference type="EMBL" id="JAQQWM010000009">
    <property type="protein sequence ID" value="KAK8047378.1"/>
    <property type="molecule type" value="Genomic_DNA"/>
</dbReference>
<gene>
    <name evidence="2" type="ORF">PG996_015442</name>
</gene>
<keyword evidence="3" id="KW-1185">Reference proteome</keyword>
<organism evidence="2 3">
    <name type="scientific">Apiospora saccharicola</name>
    <dbReference type="NCBI Taxonomy" id="335842"/>
    <lineage>
        <taxon>Eukaryota</taxon>
        <taxon>Fungi</taxon>
        <taxon>Dikarya</taxon>
        <taxon>Ascomycota</taxon>
        <taxon>Pezizomycotina</taxon>
        <taxon>Sordariomycetes</taxon>
        <taxon>Xylariomycetidae</taxon>
        <taxon>Amphisphaeriales</taxon>
        <taxon>Apiosporaceae</taxon>
        <taxon>Apiospora</taxon>
    </lineage>
</organism>
<dbReference type="Gene3D" id="3.30.460.40">
    <property type="match status" value="1"/>
</dbReference>
<name>A0ABR1TL82_9PEZI</name>
<dbReference type="SUPFAM" id="SSF81301">
    <property type="entry name" value="Nucleotidyltransferase"/>
    <property type="match status" value="1"/>
</dbReference>
<feature type="region of interest" description="Disordered" evidence="1">
    <location>
        <begin position="1"/>
        <end position="32"/>
    </location>
</feature>
<comment type="caution">
    <text evidence="2">The sequence shown here is derived from an EMBL/GenBank/DDBJ whole genome shotgun (WGS) entry which is preliminary data.</text>
</comment>
<evidence type="ECO:0000256" key="1">
    <source>
        <dbReference type="SAM" id="MobiDB-lite"/>
    </source>
</evidence>